<name>A0AAI8VQB0_9PEZI</name>
<feature type="region of interest" description="Disordered" evidence="7">
    <location>
        <begin position="1"/>
        <end position="26"/>
    </location>
</feature>
<dbReference type="PANTHER" id="PTHR45646">
    <property type="entry name" value="SERINE/THREONINE-PROTEIN KINASE DOA-RELATED"/>
    <property type="match status" value="1"/>
</dbReference>
<dbReference type="SUPFAM" id="SSF56112">
    <property type="entry name" value="Protein kinase-like (PK-like)"/>
    <property type="match status" value="1"/>
</dbReference>
<evidence type="ECO:0000256" key="5">
    <source>
        <dbReference type="ARBA" id="ARBA00022840"/>
    </source>
</evidence>
<dbReference type="InterPro" id="IPR011009">
    <property type="entry name" value="Kinase-like_dom_sf"/>
</dbReference>
<keyword evidence="3 6" id="KW-0547">Nucleotide-binding</keyword>
<dbReference type="InterPro" id="IPR000719">
    <property type="entry name" value="Prot_kinase_dom"/>
</dbReference>
<dbReference type="GO" id="GO:0005634">
    <property type="term" value="C:nucleus"/>
    <property type="evidence" value="ECO:0007669"/>
    <property type="project" value="TreeGrafter"/>
</dbReference>
<protein>
    <submittedName>
        <fullName evidence="9">Uu.00g141540.m01.CDS01</fullName>
    </submittedName>
</protein>
<evidence type="ECO:0000256" key="4">
    <source>
        <dbReference type="ARBA" id="ARBA00022777"/>
    </source>
</evidence>
<reference evidence="9" key="1">
    <citation type="submission" date="2023-10" db="EMBL/GenBank/DDBJ databases">
        <authorList>
            <person name="Hackl T."/>
        </authorList>
    </citation>
    <scope>NUCLEOTIDE SEQUENCE</scope>
</reference>
<dbReference type="PROSITE" id="PS00107">
    <property type="entry name" value="PROTEIN_KINASE_ATP"/>
    <property type="match status" value="1"/>
</dbReference>
<dbReference type="GO" id="GO:0043484">
    <property type="term" value="P:regulation of RNA splicing"/>
    <property type="evidence" value="ECO:0007669"/>
    <property type="project" value="TreeGrafter"/>
</dbReference>
<dbReference type="EMBL" id="CAUWAG010000012">
    <property type="protein sequence ID" value="CAJ2509128.1"/>
    <property type="molecule type" value="Genomic_DNA"/>
</dbReference>
<dbReference type="GO" id="GO:0004674">
    <property type="term" value="F:protein serine/threonine kinase activity"/>
    <property type="evidence" value="ECO:0007669"/>
    <property type="project" value="UniProtKB-KW"/>
</dbReference>
<dbReference type="SMART" id="SM00220">
    <property type="entry name" value="S_TKc"/>
    <property type="match status" value="1"/>
</dbReference>
<keyword evidence="4" id="KW-0418">Kinase</keyword>
<evidence type="ECO:0000256" key="6">
    <source>
        <dbReference type="PROSITE-ProRule" id="PRU10141"/>
    </source>
</evidence>
<keyword evidence="5 6" id="KW-0067">ATP-binding</keyword>
<dbReference type="Proteomes" id="UP001295740">
    <property type="component" value="Unassembled WGS sequence"/>
</dbReference>
<proteinExistence type="predicted"/>
<comment type="caution">
    <text evidence="9">The sequence shown here is derived from an EMBL/GenBank/DDBJ whole genome shotgun (WGS) entry which is preliminary data.</text>
</comment>
<evidence type="ECO:0000256" key="1">
    <source>
        <dbReference type="ARBA" id="ARBA00022527"/>
    </source>
</evidence>
<organism evidence="9 10">
    <name type="scientific">Anthostomella pinea</name>
    <dbReference type="NCBI Taxonomy" id="933095"/>
    <lineage>
        <taxon>Eukaryota</taxon>
        <taxon>Fungi</taxon>
        <taxon>Dikarya</taxon>
        <taxon>Ascomycota</taxon>
        <taxon>Pezizomycotina</taxon>
        <taxon>Sordariomycetes</taxon>
        <taxon>Xylariomycetidae</taxon>
        <taxon>Xylariales</taxon>
        <taxon>Xylariaceae</taxon>
        <taxon>Anthostomella</taxon>
    </lineage>
</organism>
<dbReference type="Pfam" id="PF00069">
    <property type="entry name" value="Pkinase"/>
    <property type="match status" value="1"/>
</dbReference>
<keyword evidence="1" id="KW-0723">Serine/threonine-protein kinase</keyword>
<keyword evidence="2" id="KW-0808">Transferase</keyword>
<dbReference type="AlphaFoldDB" id="A0AAI8VQB0"/>
<keyword evidence="10" id="KW-1185">Reference proteome</keyword>
<dbReference type="GO" id="GO:0005524">
    <property type="term" value="F:ATP binding"/>
    <property type="evidence" value="ECO:0007669"/>
    <property type="project" value="UniProtKB-UniRule"/>
</dbReference>
<dbReference type="InterPro" id="IPR051175">
    <property type="entry name" value="CLK_kinases"/>
</dbReference>
<feature type="domain" description="Protein kinase" evidence="8">
    <location>
        <begin position="70"/>
        <end position="458"/>
    </location>
</feature>
<gene>
    <name evidence="9" type="ORF">KHLLAP_LOCUS9596</name>
</gene>
<dbReference type="PROSITE" id="PS50011">
    <property type="entry name" value="PROTEIN_KINASE_DOM"/>
    <property type="match status" value="1"/>
</dbReference>
<evidence type="ECO:0000256" key="7">
    <source>
        <dbReference type="SAM" id="MobiDB-lite"/>
    </source>
</evidence>
<evidence type="ECO:0000259" key="8">
    <source>
        <dbReference type="PROSITE" id="PS50011"/>
    </source>
</evidence>
<evidence type="ECO:0000313" key="10">
    <source>
        <dbReference type="Proteomes" id="UP001295740"/>
    </source>
</evidence>
<sequence length="466" mass="52866">MAKVDVPSPKDPGSVGSTGANNRDEIIDPDFSVSRYCFPPPMYENLEDLKMYQPGGFHPIHIGDIFDQRFEIVHRLGDGGYATVWLCHNIKTQCWRAVKVLAACKSRSLQACTEWTMRDVLGGSSLVALPEDFFWVDGPNGRHLALVLPVLGPSISATRCKDVDSANRICRLMVEALDFLHSKGIAHGDFRPSNILHRLHSLDSLSKEQMCSLLRRPDSDSTTYYVRPKAGYSVRPNAPDYVVAAADLRKLRDFIKEDDIAVIDLGVAFKLSDPPEHTTGIPLSYSAPELSFRGRPSASSEVWSLACSILEIHAGLRFGDDVYQTITSMELFLGPLPEQYRPVWDELYALPVVDESDSDDDSDYEPEDYESEKRYLRCLAREMRKKRLTLEKNSGYAKPLNGRLGKPRYRRAFDGTKMKPFCIPHDEVLQIADLLRRMFRYHPADRLYLNDVLQHPWCSHRTRLEG</sequence>
<evidence type="ECO:0000256" key="2">
    <source>
        <dbReference type="ARBA" id="ARBA00022679"/>
    </source>
</evidence>
<dbReference type="InterPro" id="IPR017441">
    <property type="entry name" value="Protein_kinase_ATP_BS"/>
</dbReference>
<accession>A0AAI8VQB0</accession>
<evidence type="ECO:0000313" key="9">
    <source>
        <dbReference type="EMBL" id="CAJ2509128.1"/>
    </source>
</evidence>
<feature type="binding site" evidence="6">
    <location>
        <position position="105"/>
    </location>
    <ligand>
        <name>ATP</name>
        <dbReference type="ChEBI" id="CHEBI:30616"/>
    </ligand>
</feature>
<dbReference type="Gene3D" id="1.10.510.10">
    <property type="entry name" value="Transferase(Phosphotransferase) domain 1"/>
    <property type="match status" value="1"/>
</dbReference>
<dbReference type="PANTHER" id="PTHR45646:SF11">
    <property type="entry name" value="SERINE_THREONINE-PROTEIN KINASE DOA"/>
    <property type="match status" value="1"/>
</dbReference>
<evidence type="ECO:0000256" key="3">
    <source>
        <dbReference type="ARBA" id="ARBA00022741"/>
    </source>
</evidence>
<dbReference type="Gene3D" id="3.30.200.20">
    <property type="entry name" value="Phosphorylase Kinase, domain 1"/>
    <property type="match status" value="1"/>
</dbReference>